<organism evidence="3 4">
    <name type="scientific">Talaromyces pinophilus</name>
    <name type="common">Penicillium pinophilum</name>
    <dbReference type="NCBI Taxonomy" id="128442"/>
    <lineage>
        <taxon>Eukaryota</taxon>
        <taxon>Fungi</taxon>
        <taxon>Dikarya</taxon>
        <taxon>Ascomycota</taxon>
        <taxon>Pezizomycotina</taxon>
        <taxon>Eurotiomycetes</taxon>
        <taxon>Eurotiomycetidae</taxon>
        <taxon>Eurotiales</taxon>
        <taxon>Trichocomaceae</taxon>
        <taxon>Talaromyces</taxon>
        <taxon>Talaromyces sect. Talaromyces</taxon>
    </lineage>
</organism>
<dbReference type="PANTHER" id="PTHR19424:SF0">
    <property type="entry name" value="HEAT SHOCK FACTOR BINDING PROTEIN 1"/>
    <property type="match status" value="1"/>
</dbReference>
<evidence type="ECO:0000256" key="2">
    <source>
        <dbReference type="SAM" id="MobiDB-lite"/>
    </source>
</evidence>
<dbReference type="AlphaFoldDB" id="A0A6V8H392"/>
<reference evidence="4" key="1">
    <citation type="journal article" date="2015" name="Genome Announc.">
        <title>Draft genome sequence of Talaromyces cellulolyticus strain Y-94, a source of lignocellulosic biomass-degrading enzymes.</title>
        <authorList>
            <person name="Fujii T."/>
            <person name="Koike H."/>
            <person name="Sawayama S."/>
            <person name="Yano S."/>
            <person name="Inoue H."/>
        </authorList>
    </citation>
    <scope>NUCLEOTIDE SEQUENCE [LARGE SCALE GENOMIC DNA]</scope>
    <source>
        <strain evidence="4">Y-94</strain>
    </source>
</reference>
<feature type="compositionally biased region" description="Polar residues" evidence="2">
    <location>
        <begin position="10"/>
        <end position="21"/>
    </location>
</feature>
<dbReference type="InterPro" id="IPR009643">
    <property type="entry name" value="HS1-bd"/>
</dbReference>
<evidence type="ECO:0000313" key="3">
    <source>
        <dbReference type="EMBL" id="GAM35797.1"/>
    </source>
</evidence>
<dbReference type="GO" id="GO:0003714">
    <property type="term" value="F:transcription corepressor activity"/>
    <property type="evidence" value="ECO:0007669"/>
    <property type="project" value="InterPro"/>
</dbReference>
<comment type="caution">
    <text evidence="3">The sequence shown here is derived from an EMBL/GenBank/DDBJ whole genome shotgun (WGS) entry which is preliminary data.</text>
</comment>
<dbReference type="Pfam" id="PF06825">
    <property type="entry name" value="HSBP1"/>
    <property type="match status" value="1"/>
</dbReference>
<dbReference type="GO" id="GO:0005634">
    <property type="term" value="C:nucleus"/>
    <property type="evidence" value="ECO:0007669"/>
    <property type="project" value="TreeGrafter"/>
</dbReference>
<protein>
    <recommendedName>
        <fullName evidence="5">Heat shock factor binding protein 1</fullName>
    </recommendedName>
</protein>
<proteinExistence type="inferred from homology"/>
<dbReference type="Gene3D" id="1.20.5.430">
    <property type="match status" value="1"/>
</dbReference>
<accession>A0A6V8H392</accession>
<dbReference type="GO" id="GO:0005829">
    <property type="term" value="C:cytosol"/>
    <property type="evidence" value="ECO:0007669"/>
    <property type="project" value="TreeGrafter"/>
</dbReference>
<feature type="region of interest" description="Disordered" evidence="2">
    <location>
        <begin position="1"/>
        <end position="24"/>
    </location>
</feature>
<dbReference type="GO" id="GO:0070370">
    <property type="term" value="P:cellular heat acclimation"/>
    <property type="evidence" value="ECO:0007669"/>
    <property type="project" value="TreeGrafter"/>
</dbReference>
<dbReference type="EMBL" id="DF933813">
    <property type="protein sequence ID" value="GAM35797.1"/>
    <property type="molecule type" value="Genomic_DNA"/>
</dbReference>
<gene>
    <name evidence="3" type="ORF">TCE0_017f04397</name>
</gene>
<comment type="similarity">
    <text evidence="1">Belongs to the HSBP1 family.</text>
</comment>
<evidence type="ECO:0000313" key="4">
    <source>
        <dbReference type="Proteomes" id="UP000053095"/>
    </source>
</evidence>
<evidence type="ECO:0000256" key="1">
    <source>
        <dbReference type="ARBA" id="ARBA00006349"/>
    </source>
</evidence>
<sequence>MSTDIKDSPSEAQIQAPTDPSTGAPELAAAVDELLDQLQHKFDGVSTEIFGKLDDMTRRLDELEASLGEVQENAGVSKS</sequence>
<dbReference type="Proteomes" id="UP000053095">
    <property type="component" value="Unassembled WGS sequence"/>
</dbReference>
<evidence type="ECO:0008006" key="5">
    <source>
        <dbReference type="Google" id="ProtNLM"/>
    </source>
</evidence>
<keyword evidence="4" id="KW-1185">Reference proteome</keyword>
<name>A0A6V8H392_TALPI</name>
<dbReference type="PANTHER" id="PTHR19424">
    <property type="entry name" value="HEAT SHOCK FACTOR BINDING PROTEIN 1"/>
    <property type="match status" value="1"/>
</dbReference>